<accession>A0A366HGP7</accession>
<dbReference type="GO" id="GO:0055085">
    <property type="term" value="P:transmembrane transport"/>
    <property type="evidence" value="ECO:0007669"/>
    <property type="project" value="UniProtKB-ARBA"/>
</dbReference>
<evidence type="ECO:0000256" key="5">
    <source>
        <dbReference type="ARBA" id="ARBA00022840"/>
    </source>
</evidence>
<dbReference type="NCBIfam" id="TIGR01727">
    <property type="entry name" value="oligo_HPY"/>
    <property type="match status" value="1"/>
</dbReference>
<dbReference type="CDD" id="cd03257">
    <property type="entry name" value="ABC_NikE_OppD_transporters"/>
    <property type="match status" value="2"/>
</dbReference>
<dbReference type="SMART" id="SM00382">
    <property type="entry name" value="AAA"/>
    <property type="match status" value="2"/>
</dbReference>
<reference evidence="7 8" key="1">
    <citation type="submission" date="2018-06" db="EMBL/GenBank/DDBJ databases">
        <title>Genomic Encyclopedia of Type Strains, Phase IV (KMG-IV): sequencing the most valuable type-strain genomes for metagenomic binning, comparative biology and taxonomic classification.</title>
        <authorList>
            <person name="Goeker M."/>
        </authorList>
    </citation>
    <scope>NUCLEOTIDE SEQUENCE [LARGE SCALE GENOMIC DNA]</scope>
    <source>
        <strain evidence="7 8">DSM 25520</strain>
    </source>
</reference>
<evidence type="ECO:0000256" key="4">
    <source>
        <dbReference type="ARBA" id="ARBA00022741"/>
    </source>
</evidence>
<dbReference type="GO" id="GO:0016887">
    <property type="term" value="F:ATP hydrolysis activity"/>
    <property type="evidence" value="ECO:0007669"/>
    <property type="project" value="InterPro"/>
</dbReference>
<dbReference type="PANTHER" id="PTHR43776">
    <property type="entry name" value="TRANSPORT ATP-BINDING PROTEIN"/>
    <property type="match status" value="1"/>
</dbReference>
<dbReference type="Pfam" id="PF08352">
    <property type="entry name" value="oligo_HPY"/>
    <property type="match status" value="2"/>
</dbReference>
<dbReference type="Pfam" id="PF00005">
    <property type="entry name" value="ABC_tran"/>
    <property type="match status" value="2"/>
</dbReference>
<keyword evidence="3" id="KW-1003">Cell membrane</keyword>
<keyword evidence="4" id="KW-0547">Nucleotide-binding</keyword>
<sequence length="612" mass="66249">MIRFENVSLSAQRPTGQVDLLRDISFTVPQGRILGLVGESGAGKSMVGRLIAGLVPDGFRITQGRIFLGDAELTAMSPAEHAALLGRKIVFIPQEPLTALNPLMTIAQSFLEQLEIIGMPASQRQAEMLRRLAEMELPQPEDIVQRYPHQLSGGQCQRVLIAMAFAAKPAVIVADEPTTALDVITQSNVMRILARQQKVHGTSIILITHDLVMASHVCDELVVLYAGEVAESGAAAAMLARPLHPYTHSLNSSTPRLAGQLRRLPTLEGFMPGLADLAPLAGCRFQARCGISEPRCGAGRIPLQEDEPGRAVRCIKPGEASRSLEQSPLPDAAAGDHEKPLLSVRGLSLTYHSSGRLFSWRGNANKALDNVSFDVHRGECVGIVGESGSGKSSIARAIVGMQDQSEGSIDVDGISVIGAHGKELEQLRRTVQIIFQDPHSALNPRRSVFRLLTQGIEALPRPARQQAAAQLDAKVRKLMDDVRLPVSMLGRYPSEMSGGQKQRVNIGRGVFLAPKLLVADEIVSGLDMSVQAQILNLLKELAGRYGIAVVLISHDLAVVRYLCQRVVVMYKGQAVEQGAVNEVFERPQHEYTRRLLAAVPSGDPSRPWPVAL</sequence>
<keyword evidence="3" id="KW-0472">Membrane</keyword>
<evidence type="ECO:0000313" key="7">
    <source>
        <dbReference type="EMBL" id="RBP41823.1"/>
    </source>
</evidence>
<feature type="domain" description="ABC transporter" evidence="6">
    <location>
        <begin position="2"/>
        <end position="251"/>
    </location>
</feature>
<evidence type="ECO:0000259" key="6">
    <source>
        <dbReference type="PROSITE" id="PS50893"/>
    </source>
</evidence>
<protein>
    <submittedName>
        <fullName evidence="7">Peptide/nickel transport system ATP-binding protein</fullName>
    </submittedName>
</protein>
<dbReference type="RefSeq" id="WP_113932070.1">
    <property type="nucleotide sequence ID" value="NZ_JACCEU010000002.1"/>
</dbReference>
<dbReference type="EMBL" id="QNRQ01000002">
    <property type="protein sequence ID" value="RBP41823.1"/>
    <property type="molecule type" value="Genomic_DNA"/>
</dbReference>
<evidence type="ECO:0000256" key="2">
    <source>
        <dbReference type="ARBA" id="ARBA00022448"/>
    </source>
</evidence>
<dbReference type="GO" id="GO:0005524">
    <property type="term" value="F:ATP binding"/>
    <property type="evidence" value="ECO:0007669"/>
    <property type="project" value="UniProtKB-KW"/>
</dbReference>
<dbReference type="InterPro" id="IPR050319">
    <property type="entry name" value="ABC_transp_ATP-bind"/>
</dbReference>
<evidence type="ECO:0000256" key="1">
    <source>
        <dbReference type="ARBA" id="ARBA00005417"/>
    </source>
</evidence>
<dbReference type="OrthoDB" id="9802772at2"/>
<keyword evidence="2" id="KW-0813">Transport</keyword>
<comment type="similarity">
    <text evidence="1">Belongs to the ABC transporter superfamily.</text>
</comment>
<dbReference type="InterPro" id="IPR027417">
    <property type="entry name" value="P-loop_NTPase"/>
</dbReference>
<dbReference type="AlphaFoldDB" id="A0A366HGP7"/>
<evidence type="ECO:0000313" key="8">
    <source>
        <dbReference type="Proteomes" id="UP000253628"/>
    </source>
</evidence>
<dbReference type="Proteomes" id="UP000253628">
    <property type="component" value="Unassembled WGS sequence"/>
</dbReference>
<dbReference type="NCBIfam" id="NF008453">
    <property type="entry name" value="PRK11308.1"/>
    <property type="match status" value="2"/>
</dbReference>
<gene>
    <name evidence="7" type="ORF">DFR37_102202</name>
</gene>
<feature type="domain" description="ABC transporter" evidence="6">
    <location>
        <begin position="344"/>
        <end position="596"/>
    </location>
</feature>
<organism evidence="7 8">
    <name type="scientific">Eoetvoesiella caeni</name>
    <dbReference type="NCBI Taxonomy" id="645616"/>
    <lineage>
        <taxon>Bacteria</taxon>
        <taxon>Pseudomonadati</taxon>
        <taxon>Pseudomonadota</taxon>
        <taxon>Betaproteobacteria</taxon>
        <taxon>Burkholderiales</taxon>
        <taxon>Alcaligenaceae</taxon>
        <taxon>Eoetvoesiella</taxon>
    </lineage>
</organism>
<evidence type="ECO:0000256" key="3">
    <source>
        <dbReference type="ARBA" id="ARBA00022475"/>
    </source>
</evidence>
<dbReference type="Gene3D" id="3.40.50.300">
    <property type="entry name" value="P-loop containing nucleotide triphosphate hydrolases"/>
    <property type="match status" value="2"/>
</dbReference>
<dbReference type="PROSITE" id="PS50893">
    <property type="entry name" value="ABC_TRANSPORTER_2"/>
    <property type="match status" value="2"/>
</dbReference>
<dbReference type="InterPro" id="IPR003593">
    <property type="entry name" value="AAA+_ATPase"/>
</dbReference>
<dbReference type="InterPro" id="IPR013563">
    <property type="entry name" value="Oligopep_ABC_C"/>
</dbReference>
<keyword evidence="8" id="KW-1185">Reference proteome</keyword>
<proteinExistence type="inferred from homology"/>
<dbReference type="GO" id="GO:0015833">
    <property type="term" value="P:peptide transport"/>
    <property type="evidence" value="ECO:0007669"/>
    <property type="project" value="InterPro"/>
</dbReference>
<dbReference type="PANTHER" id="PTHR43776:SF7">
    <property type="entry name" value="D,D-DIPEPTIDE TRANSPORT ATP-BINDING PROTEIN DDPF-RELATED"/>
    <property type="match status" value="1"/>
</dbReference>
<name>A0A366HGP7_9BURK</name>
<dbReference type="SUPFAM" id="SSF52540">
    <property type="entry name" value="P-loop containing nucleoside triphosphate hydrolases"/>
    <property type="match status" value="2"/>
</dbReference>
<dbReference type="InterPro" id="IPR003439">
    <property type="entry name" value="ABC_transporter-like_ATP-bd"/>
</dbReference>
<keyword evidence="5 7" id="KW-0067">ATP-binding</keyword>
<dbReference type="InterPro" id="IPR017871">
    <property type="entry name" value="ABC_transporter-like_CS"/>
</dbReference>
<comment type="caution">
    <text evidence="7">The sequence shown here is derived from an EMBL/GenBank/DDBJ whole genome shotgun (WGS) entry which is preliminary data.</text>
</comment>
<dbReference type="PROSITE" id="PS00211">
    <property type="entry name" value="ABC_TRANSPORTER_1"/>
    <property type="match status" value="2"/>
</dbReference>